<dbReference type="OrthoDB" id="9802554at2"/>
<organism evidence="2 3">
    <name type="scientific">Enterococcus sulfureus ATCC 49903</name>
    <dbReference type="NCBI Taxonomy" id="1140003"/>
    <lineage>
        <taxon>Bacteria</taxon>
        <taxon>Bacillati</taxon>
        <taxon>Bacillota</taxon>
        <taxon>Bacilli</taxon>
        <taxon>Lactobacillales</taxon>
        <taxon>Enterococcaceae</taxon>
        <taxon>Enterococcus</taxon>
    </lineage>
</organism>
<dbReference type="NCBIfam" id="TIGR02114">
    <property type="entry name" value="coaB_strep"/>
    <property type="match status" value="1"/>
</dbReference>
<dbReference type="InterPro" id="IPR007085">
    <property type="entry name" value="DNA/pantothenate-metab_flavo_C"/>
</dbReference>
<dbReference type="GO" id="GO:0016874">
    <property type="term" value="F:ligase activity"/>
    <property type="evidence" value="ECO:0007669"/>
    <property type="project" value="UniProtKB-KW"/>
</dbReference>
<dbReference type="InterPro" id="IPR035929">
    <property type="entry name" value="CoaB-like_sf"/>
</dbReference>
<reference evidence="2 3" key="1">
    <citation type="submission" date="2013-03" db="EMBL/GenBank/DDBJ databases">
        <title>The Genome Sequence of Enterococcus sulfureus ATCC_49903 (PacBio/Illumina hybrid assembly).</title>
        <authorList>
            <consortium name="The Broad Institute Genomics Platform"/>
            <consortium name="The Broad Institute Genome Sequencing Center for Infectious Disease"/>
            <person name="Earl A."/>
            <person name="Russ C."/>
            <person name="Gilmore M."/>
            <person name="Surin D."/>
            <person name="Walker B."/>
            <person name="Young S."/>
            <person name="Zeng Q."/>
            <person name="Gargeya S."/>
            <person name="Fitzgerald M."/>
            <person name="Haas B."/>
            <person name="Abouelleil A."/>
            <person name="Allen A.W."/>
            <person name="Alvarado L."/>
            <person name="Arachchi H.M."/>
            <person name="Berlin A.M."/>
            <person name="Chapman S.B."/>
            <person name="Gainer-Dewar J."/>
            <person name="Goldberg J."/>
            <person name="Griggs A."/>
            <person name="Gujja S."/>
            <person name="Hansen M."/>
            <person name="Howarth C."/>
            <person name="Imamovic A."/>
            <person name="Ireland A."/>
            <person name="Larimer J."/>
            <person name="McCowan C."/>
            <person name="Murphy C."/>
            <person name="Pearson M."/>
            <person name="Poon T.W."/>
            <person name="Priest M."/>
            <person name="Roberts A."/>
            <person name="Saif S."/>
            <person name="Shea T."/>
            <person name="Sisk P."/>
            <person name="Sykes S."/>
            <person name="Wortman J."/>
            <person name="Nusbaum C."/>
            <person name="Birren B."/>
        </authorList>
    </citation>
    <scope>NUCLEOTIDE SEQUENCE [LARGE SCALE GENOMIC DNA]</scope>
    <source>
        <strain evidence="2 3">ATCC 49903</strain>
    </source>
</reference>
<evidence type="ECO:0000313" key="3">
    <source>
        <dbReference type="Proteomes" id="UP000015961"/>
    </source>
</evidence>
<keyword evidence="3" id="KW-1185">Reference proteome</keyword>
<dbReference type="Proteomes" id="UP000015961">
    <property type="component" value="Unassembled WGS sequence"/>
</dbReference>
<dbReference type="AlphaFoldDB" id="S0NPW7"/>
<comment type="caution">
    <text evidence="2">The sequence shown here is derived from an EMBL/GenBank/DDBJ whole genome shotgun (WGS) entry which is preliminary data.</text>
</comment>
<sequence length="249" mass="27431">MRILVTLGGTSERIDQVREITNQSTGTLGCLIVAEWLAQQATVDAIVTTHAKKPAPHEQLSVYPIHDTADLVTTMTTLLTTHTYDAVIHSMAVSDFTPSASLSQAQLLEALNQWHYTHPNEDFTAQWFDTLPHPVENKLSSATDHLTVILKKTPKVIQLIKQYQPTTLLVGFKLLVQVEQDELIAVAKKAQQTNQADFVLANDLSQITASTHVGYLVNEQGILAQANTKAEIAHVIVCTLVPIIKRKKA</sequence>
<protein>
    <submittedName>
        <fullName evidence="2">Phosphopantothenate-cysteine ligase</fullName>
    </submittedName>
</protein>
<dbReference type="PATRIC" id="fig|1140003.3.peg.1374"/>
<dbReference type="Pfam" id="PF04127">
    <property type="entry name" value="DFP"/>
    <property type="match status" value="2"/>
</dbReference>
<proteinExistence type="predicted"/>
<accession>S0NPW7</accession>
<name>S0NPW7_9ENTE</name>
<evidence type="ECO:0000259" key="1">
    <source>
        <dbReference type="Pfam" id="PF04127"/>
    </source>
</evidence>
<dbReference type="InterPro" id="IPR011848">
    <property type="entry name" value="CoaB_strep"/>
</dbReference>
<dbReference type="STRING" id="1140003.OMY_01421"/>
<feature type="domain" description="DNA/pantothenate metabolism flavoprotein C-terminal" evidence="1">
    <location>
        <begin position="135"/>
        <end position="239"/>
    </location>
</feature>
<gene>
    <name evidence="2" type="ORF">I573_01259</name>
</gene>
<dbReference type="Gene3D" id="3.40.50.10300">
    <property type="entry name" value="CoaB-like"/>
    <property type="match status" value="1"/>
</dbReference>
<dbReference type="PROSITE" id="PS51257">
    <property type="entry name" value="PROKAR_LIPOPROTEIN"/>
    <property type="match status" value="1"/>
</dbReference>
<dbReference type="EMBL" id="ASWO01000005">
    <property type="protein sequence ID" value="EOT83537.1"/>
    <property type="molecule type" value="Genomic_DNA"/>
</dbReference>
<dbReference type="RefSeq" id="WP_016185869.1">
    <property type="nucleotide sequence ID" value="NZ_ASWO01000005.1"/>
</dbReference>
<dbReference type="GO" id="GO:0015937">
    <property type="term" value="P:coenzyme A biosynthetic process"/>
    <property type="evidence" value="ECO:0007669"/>
    <property type="project" value="UniProtKB-ARBA"/>
</dbReference>
<feature type="domain" description="DNA/pantothenate metabolism flavoprotein C-terminal" evidence="1">
    <location>
        <begin position="2"/>
        <end position="101"/>
    </location>
</feature>
<dbReference type="SUPFAM" id="SSF102645">
    <property type="entry name" value="CoaB-like"/>
    <property type="match status" value="1"/>
</dbReference>
<keyword evidence="2" id="KW-0436">Ligase</keyword>
<dbReference type="eggNOG" id="COG0452">
    <property type="taxonomic scope" value="Bacteria"/>
</dbReference>
<evidence type="ECO:0000313" key="2">
    <source>
        <dbReference type="EMBL" id="EOT83537.1"/>
    </source>
</evidence>